<comment type="caution">
    <text evidence="1">The sequence shown here is derived from an EMBL/GenBank/DDBJ whole genome shotgun (WGS) entry which is preliminary data.</text>
</comment>
<dbReference type="Proteomes" id="UP000006251">
    <property type="component" value="Unassembled WGS sequence"/>
</dbReference>
<sequence length="144" mass="16108">MISVDRFLKVGWDMPDSIFTLFSESTEGERVSFVSKVTSAAKEINITTAQIDFQQFASLDEAFQSDDWQQVIQSITVPALRSLVIFKNVDAMAQFDCPHAYTLRTILTTAINENVAAIFTAAEAAIHTMFNDSRAPFYSSHFPL</sequence>
<proteinExistence type="predicted"/>
<evidence type="ECO:0000313" key="2">
    <source>
        <dbReference type="Proteomes" id="UP000006251"/>
    </source>
</evidence>
<dbReference type="EMBL" id="BAEQ01000013">
    <property type="protein sequence ID" value="GAC27442.1"/>
    <property type="molecule type" value="Genomic_DNA"/>
</dbReference>
<dbReference type="RefSeq" id="WP_006009031.1">
    <property type="nucleotide sequence ID" value="NZ_AUAV01000012.1"/>
</dbReference>
<protein>
    <submittedName>
        <fullName evidence="1">Uncharacterized protein</fullName>
    </submittedName>
</protein>
<organism evidence="1 2">
    <name type="scientific">Brumicola pallidula DSM 14239 = ACAM 615</name>
    <dbReference type="NCBI Taxonomy" id="1121922"/>
    <lineage>
        <taxon>Bacteria</taxon>
        <taxon>Pseudomonadati</taxon>
        <taxon>Pseudomonadota</taxon>
        <taxon>Gammaproteobacteria</taxon>
        <taxon>Alteromonadales</taxon>
        <taxon>Alteromonadaceae</taxon>
        <taxon>Brumicola</taxon>
    </lineage>
</organism>
<name>K6ZAR2_9ALTE</name>
<accession>K6ZAR2</accession>
<reference evidence="2" key="1">
    <citation type="journal article" date="2014" name="Environ. Microbiol.">
        <title>Comparative genomics of the marine bacterial genus Glaciecola reveals the high degree of genomic diversity and genomic characteristic for cold adaptation.</title>
        <authorList>
            <person name="Qin Q.L."/>
            <person name="Xie B.B."/>
            <person name="Yu Y."/>
            <person name="Shu Y.L."/>
            <person name="Rong J.C."/>
            <person name="Zhang Y.J."/>
            <person name="Zhao D.L."/>
            <person name="Chen X.L."/>
            <person name="Zhang X.Y."/>
            <person name="Chen B."/>
            <person name="Zhou B.C."/>
            <person name="Zhang Y.Z."/>
        </authorList>
    </citation>
    <scope>NUCLEOTIDE SEQUENCE [LARGE SCALE GENOMIC DNA]</scope>
    <source>
        <strain evidence="2">ACAM 615</strain>
    </source>
</reference>
<gene>
    <name evidence="1" type="ORF">GPAL_0562</name>
</gene>
<keyword evidence="2" id="KW-1185">Reference proteome</keyword>
<evidence type="ECO:0000313" key="1">
    <source>
        <dbReference type="EMBL" id="GAC27442.1"/>
    </source>
</evidence>
<dbReference type="AlphaFoldDB" id="K6ZAR2"/>